<name>A0A1G8UQN3_9ACTN</name>
<evidence type="ECO:0000313" key="1">
    <source>
        <dbReference type="EMBL" id="SDJ55974.1"/>
    </source>
</evidence>
<keyword evidence="2" id="KW-1185">Reference proteome</keyword>
<protein>
    <submittedName>
        <fullName evidence="1">Uncharacterized protein</fullName>
    </submittedName>
</protein>
<organism evidence="1 2">
    <name type="scientific">Streptomyces indicus</name>
    <dbReference type="NCBI Taxonomy" id="417292"/>
    <lineage>
        <taxon>Bacteria</taxon>
        <taxon>Bacillati</taxon>
        <taxon>Actinomycetota</taxon>
        <taxon>Actinomycetes</taxon>
        <taxon>Kitasatosporales</taxon>
        <taxon>Streptomycetaceae</taxon>
        <taxon>Streptomyces</taxon>
    </lineage>
</organism>
<proteinExistence type="predicted"/>
<sequence length="67" mass="7065">MKPRLFLIIGAVALAVVWTVMARAWSDKGCSPGQGYALVLTKVGAPDDHEGCQQGLEGPEFTSAYVG</sequence>
<dbReference type="RefSeq" id="WP_143041309.1">
    <property type="nucleotide sequence ID" value="NZ_FNFF01000001.1"/>
</dbReference>
<reference evidence="1 2" key="1">
    <citation type="submission" date="2016-10" db="EMBL/GenBank/DDBJ databases">
        <authorList>
            <person name="de Groot N.N."/>
        </authorList>
    </citation>
    <scope>NUCLEOTIDE SEQUENCE [LARGE SCALE GENOMIC DNA]</scope>
    <source>
        <strain evidence="1 2">CGMCC 4.5727</strain>
    </source>
</reference>
<dbReference type="EMBL" id="FNFF01000001">
    <property type="protein sequence ID" value="SDJ55974.1"/>
    <property type="molecule type" value="Genomic_DNA"/>
</dbReference>
<accession>A0A1G8UQN3</accession>
<gene>
    <name evidence="1" type="ORF">SAMN05421806_101997</name>
</gene>
<dbReference type="OrthoDB" id="4240116at2"/>
<dbReference type="AlphaFoldDB" id="A0A1G8UQN3"/>
<evidence type="ECO:0000313" key="2">
    <source>
        <dbReference type="Proteomes" id="UP000199155"/>
    </source>
</evidence>
<dbReference type="Proteomes" id="UP000199155">
    <property type="component" value="Unassembled WGS sequence"/>
</dbReference>